<name>A0A812T1Q0_SYMPI</name>
<keyword evidence="3" id="KW-1185">Reference proteome</keyword>
<evidence type="ECO:0000313" key="2">
    <source>
        <dbReference type="EMBL" id="CAE7504925.1"/>
    </source>
</evidence>
<feature type="compositionally biased region" description="Polar residues" evidence="1">
    <location>
        <begin position="85"/>
        <end position="101"/>
    </location>
</feature>
<feature type="region of interest" description="Disordered" evidence="1">
    <location>
        <begin position="73"/>
        <end position="101"/>
    </location>
</feature>
<evidence type="ECO:0000256" key="1">
    <source>
        <dbReference type="SAM" id="MobiDB-lite"/>
    </source>
</evidence>
<dbReference type="AlphaFoldDB" id="A0A812T1Q0"/>
<protein>
    <submittedName>
        <fullName evidence="2">Uncharacterized protein</fullName>
    </submittedName>
</protein>
<gene>
    <name evidence="2" type="ORF">SPIL2461_LOCUS13081</name>
</gene>
<dbReference type="EMBL" id="CAJNIZ010028057">
    <property type="protein sequence ID" value="CAE7504925.1"/>
    <property type="molecule type" value="Genomic_DNA"/>
</dbReference>
<sequence length="159" mass="17723">EHQLFCLAQNCLWEQFTAEGRRTNGGICRYIADLRKAAAGLPWNDLFLHLKDKLAGPRREDFARLVAEIVHLRSPPPSSSSSSSTATSDTELPEPASSSGLRRNDCRIAVREVLNPPMQILAEFQEDLPMGMQREFLLGHRRVCPDVADLIVNASTLIL</sequence>
<proteinExistence type="predicted"/>
<feature type="non-terminal residue" evidence="2">
    <location>
        <position position="1"/>
    </location>
</feature>
<dbReference type="Proteomes" id="UP000649617">
    <property type="component" value="Unassembled WGS sequence"/>
</dbReference>
<evidence type="ECO:0000313" key="3">
    <source>
        <dbReference type="Proteomes" id="UP000649617"/>
    </source>
</evidence>
<organism evidence="2 3">
    <name type="scientific">Symbiodinium pilosum</name>
    <name type="common">Dinoflagellate</name>
    <dbReference type="NCBI Taxonomy" id="2952"/>
    <lineage>
        <taxon>Eukaryota</taxon>
        <taxon>Sar</taxon>
        <taxon>Alveolata</taxon>
        <taxon>Dinophyceae</taxon>
        <taxon>Suessiales</taxon>
        <taxon>Symbiodiniaceae</taxon>
        <taxon>Symbiodinium</taxon>
    </lineage>
</organism>
<comment type="caution">
    <text evidence="2">The sequence shown here is derived from an EMBL/GenBank/DDBJ whole genome shotgun (WGS) entry which is preliminary data.</text>
</comment>
<accession>A0A812T1Q0</accession>
<reference evidence="2" key="1">
    <citation type="submission" date="2021-02" db="EMBL/GenBank/DDBJ databases">
        <authorList>
            <person name="Dougan E. K."/>
            <person name="Rhodes N."/>
            <person name="Thang M."/>
            <person name="Chan C."/>
        </authorList>
    </citation>
    <scope>NUCLEOTIDE SEQUENCE</scope>
</reference>